<accession>A0A1J1J6S0</accession>
<feature type="region of interest" description="Disordered" evidence="1">
    <location>
        <begin position="44"/>
        <end position="63"/>
    </location>
</feature>
<keyword evidence="3" id="KW-1185">Reference proteome</keyword>
<dbReference type="AlphaFoldDB" id="A0A1J1J6S0"/>
<sequence>MMTTQHKLFTTKDDKIKEGIRLISERVPLEILNQLLPIIFNDSLSTSSSPSTIKEISKKNLPL</sequence>
<dbReference type="Proteomes" id="UP000183832">
    <property type="component" value="Unassembled WGS sequence"/>
</dbReference>
<feature type="compositionally biased region" description="Low complexity" evidence="1">
    <location>
        <begin position="44"/>
        <end position="54"/>
    </location>
</feature>
<protein>
    <submittedName>
        <fullName evidence="2">CLUMA_CG020939, isoform A</fullName>
    </submittedName>
</protein>
<evidence type="ECO:0000313" key="3">
    <source>
        <dbReference type="Proteomes" id="UP000183832"/>
    </source>
</evidence>
<name>A0A1J1J6S0_9DIPT</name>
<organism evidence="2 3">
    <name type="scientific">Clunio marinus</name>
    <dbReference type="NCBI Taxonomy" id="568069"/>
    <lineage>
        <taxon>Eukaryota</taxon>
        <taxon>Metazoa</taxon>
        <taxon>Ecdysozoa</taxon>
        <taxon>Arthropoda</taxon>
        <taxon>Hexapoda</taxon>
        <taxon>Insecta</taxon>
        <taxon>Pterygota</taxon>
        <taxon>Neoptera</taxon>
        <taxon>Endopterygota</taxon>
        <taxon>Diptera</taxon>
        <taxon>Nematocera</taxon>
        <taxon>Chironomoidea</taxon>
        <taxon>Chironomidae</taxon>
        <taxon>Clunio</taxon>
    </lineage>
</organism>
<evidence type="ECO:0000313" key="2">
    <source>
        <dbReference type="EMBL" id="CRL08080.1"/>
    </source>
</evidence>
<evidence type="ECO:0000256" key="1">
    <source>
        <dbReference type="SAM" id="MobiDB-lite"/>
    </source>
</evidence>
<reference evidence="2 3" key="1">
    <citation type="submission" date="2015-04" db="EMBL/GenBank/DDBJ databases">
        <authorList>
            <person name="Syromyatnikov M.Y."/>
            <person name="Popov V.N."/>
        </authorList>
    </citation>
    <scope>NUCLEOTIDE SEQUENCE [LARGE SCALE GENOMIC DNA]</scope>
</reference>
<feature type="non-terminal residue" evidence="2">
    <location>
        <position position="63"/>
    </location>
</feature>
<dbReference type="EMBL" id="CVRI01000074">
    <property type="protein sequence ID" value="CRL08080.1"/>
    <property type="molecule type" value="Genomic_DNA"/>
</dbReference>
<gene>
    <name evidence="2" type="ORF">CLUMA_CG020939</name>
</gene>
<proteinExistence type="predicted"/>